<evidence type="ECO:0000256" key="1">
    <source>
        <dbReference type="ARBA" id="ARBA00007689"/>
    </source>
</evidence>
<proteinExistence type="inferred from homology"/>
<dbReference type="RefSeq" id="WP_331212588.1">
    <property type="nucleotide sequence ID" value="NZ_JAZGQK010000002.1"/>
</dbReference>
<dbReference type="EMBL" id="JAZGQK010000002">
    <property type="protein sequence ID" value="MEE6257478.1"/>
    <property type="molecule type" value="Genomic_DNA"/>
</dbReference>
<evidence type="ECO:0000313" key="4">
    <source>
        <dbReference type="Proteomes" id="UP001332243"/>
    </source>
</evidence>
<dbReference type="Proteomes" id="UP001332243">
    <property type="component" value="Unassembled WGS sequence"/>
</dbReference>
<dbReference type="InterPro" id="IPR005545">
    <property type="entry name" value="YCII"/>
</dbReference>
<comment type="similarity">
    <text evidence="1">Belongs to the YciI family.</text>
</comment>
<comment type="caution">
    <text evidence="3">The sequence shown here is derived from an EMBL/GenBank/DDBJ whole genome shotgun (WGS) entry which is preliminary data.</text>
</comment>
<evidence type="ECO:0000313" key="3">
    <source>
        <dbReference type="EMBL" id="MEE6257478.1"/>
    </source>
</evidence>
<gene>
    <name evidence="3" type="ORF">V1633_03115</name>
</gene>
<keyword evidence="4" id="KW-1185">Reference proteome</keyword>
<feature type="domain" description="YCII-related" evidence="2">
    <location>
        <begin position="19"/>
        <end position="98"/>
    </location>
</feature>
<dbReference type="Gene3D" id="3.30.70.1060">
    <property type="entry name" value="Dimeric alpha+beta barrel"/>
    <property type="match status" value="1"/>
</dbReference>
<sequence length="124" mass="13196">MPQYLLSIYQGDGDPPGPEILDPIMERLAVLNQEMKAAGAWVFSGGLHPPSTATVLRMDNGDVLMTDGPYAEGKEHLGGFTVVRAPDLDAALVWGRRLAEAIGLLPIEVRPLADEADSCDPAAT</sequence>
<evidence type="ECO:0000259" key="2">
    <source>
        <dbReference type="Pfam" id="PF03795"/>
    </source>
</evidence>
<dbReference type="PANTHER" id="PTHR35174">
    <property type="entry name" value="BLL7171 PROTEIN-RELATED"/>
    <property type="match status" value="1"/>
</dbReference>
<reference evidence="3 4" key="1">
    <citation type="submission" date="2024-01" db="EMBL/GenBank/DDBJ databases">
        <title>Genome insights into Plantactinospora sonchi sp. nov.</title>
        <authorList>
            <person name="Wang L."/>
        </authorList>
    </citation>
    <scope>NUCLEOTIDE SEQUENCE [LARGE SCALE GENOMIC DNA]</scope>
    <source>
        <strain evidence="3 4">NEAU-QY2</strain>
    </source>
</reference>
<dbReference type="InterPro" id="IPR011008">
    <property type="entry name" value="Dimeric_a/b-barrel"/>
</dbReference>
<accession>A0ABU7RLW6</accession>
<protein>
    <submittedName>
        <fullName evidence="3">YciI family protein</fullName>
    </submittedName>
</protein>
<dbReference type="SUPFAM" id="SSF54909">
    <property type="entry name" value="Dimeric alpha+beta barrel"/>
    <property type="match status" value="1"/>
</dbReference>
<organism evidence="3 4">
    <name type="scientific">Plantactinospora sonchi</name>
    <dbReference type="NCBI Taxonomy" id="1544735"/>
    <lineage>
        <taxon>Bacteria</taxon>
        <taxon>Bacillati</taxon>
        <taxon>Actinomycetota</taxon>
        <taxon>Actinomycetes</taxon>
        <taxon>Micromonosporales</taxon>
        <taxon>Micromonosporaceae</taxon>
        <taxon>Plantactinospora</taxon>
    </lineage>
</organism>
<dbReference type="Pfam" id="PF03795">
    <property type="entry name" value="YCII"/>
    <property type="match status" value="1"/>
</dbReference>
<name>A0ABU7RLW6_9ACTN</name>
<dbReference type="PANTHER" id="PTHR35174:SF3">
    <property type="entry name" value="BLL7171 PROTEIN"/>
    <property type="match status" value="1"/>
</dbReference>